<evidence type="ECO:0000256" key="1">
    <source>
        <dbReference type="SAM" id="MobiDB-lite"/>
    </source>
</evidence>
<feature type="region of interest" description="Disordered" evidence="1">
    <location>
        <begin position="240"/>
        <end position="270"/>
    </location>
</feature>
<feature type="region of interest" description="Disordered" evidence="1">
    <location>
        <begin position="96"/>
        <end position="118"/>
    </location>
</feature>
<feature type="compositionally biased region" description="Polar residues" evidence="1">
    <location>
        <begin position="198"/>
        <end position="208"/>
    </location>
</feature>
<evidence type="ECO:0008006" key="4">
    <source>
        <dbReference type="Google" id="ProtNLM"/>
    </source>
</evidence>
<protein>
    <recommendedName>
        <fullName evidence="4">Phosphatase and actin regulator</fullName>
    </recommendedName>
</protein>
<evidence type="ECO:0000313" key="3">
    <source>
        <dbReference type="Proteomes" id="UP000748531"/>
    </source>
</evidence>
<accession>A0A8J4SQU2</accession>
<feature type="region of interest" description="Disordered" evidence="1">
    <location>
        <begin position="332"/>
        <end position="352"/>
    </location>
</feature>
<dbReference type="GO" id="GO:0030036">
    <property type="term" value="P:actin cytoskeleton organization"/>
    <property type="evidence" value="ECO:0007669"/>
    <property type="project" value="TreeGrafter"/>
</dbReference>
<dbReference type="Proteomes" id="UP000748531">
    <property type="component" value="Unassembled WGS sequence"/>
</dbReference>
<name>A0A8J4SQU2_9TREM</name>
<feature type="region of interest" description="Disordered" evidence="1">
    <location>
        <begin position="21"/>
        <end position="78"/>
    </location>
</feature>
<feature type="compositionally biased region" description="Basic and acidic residues" evidence="1">
    <location>
        <begin position="244"/>
        <end position="270"/>
    </location>
</feature>
<feature type="compositionally biased region" description="Polar residues" evidence="1">
    <location>
        <begin position="31"/>
        <end position="47"/>
    </location>
</feature>
<keyword evidence="3" id="KW-1185">Reference proteome</keyword>
<reference evidence="2" key="1">
    <citation type="submission" date="2019-05" db="EMBL/GenBank/DDBJ databases">
        <title>Annotation for the trematode Paragonimus heterotremus.</title>
        <authorList>
            <person name="Choi Y.-J."/>
        </authorList>
    </citation>
    <scope>NUCLEOTIDE SEQUENCE</scope>
    <source>
        <strain evidence="2">LC</strain>
    </source>
</reference>
<feature type="region of interest" description="Disordered" evidence="1">
    <location>
        <begin position="497"/>
        <end position="538"/>
    </location>
</feature>
<evidence type="ECO:0000313" key="2">
    <source>
        <dbReference type="EMBL" id="KAF5402600.1"/>
    </source>
</evidence>
<dbReference type="GO" id="GO:0003779">
    <property type="term" value="F:actin binding"/>
    <property type="evidence" value="ECO:0007669"/>
    <property type="project" value="TreeGrafter"/>
</dbReference>
<dbReference type="PANTHER" id="PTHR12751:SF18">
    <property type="entry name" value="PHOSPHATASE AND ACTIN REGULATOR 1"/>
    <property type="match status" value="1"/>
</dbReference>
<organism evidence="2 3">
    <name type="scientific">Paragonimus heterotremus</name>
    <dbReference type="NCBI Taxonomy" id="100268"/>
    <lineage>
        <taxon>Eukaryota</taxon>
        <taxon>Metazoa</taxon>
        <taxon>Spiralia</taxon>
        <taxon>Lophotrochozoa</taxon>
        <taxon>Platyhelminthes</taxon>
        <taxon>Trematoda</taxon>
        <taxon>Digenea</taxon>
        <taxon>Plagiorchiida</taxon>
        <taxon>Troglotremata</taxon>
        <taxon>Troglotrematidae</taxon>
        <taxon>Paragonimus</taxon>
    </lineage>
</organism>
<gene>
    <name evidence="2" type="ORF">PHET_04256</name>
</gene>
<sequence>LKSIYSLVRSSIEKTTSKKIGLGDLDRTGGVNPTNKLSGMGSEQSRLAKSPVHVINNPLEHEGGYGQDLGNNEPVSPNTKISALNTLWQRLWTQKKSSTSTSFPQPHVTPRRSRPTSFPIDSVATLQSQPPSIPIRCVSPSSVMPFRSCPMEYGHHRLQKTALPAKKQHLIRDLRESNNFQMEVDNLASPYRSYSNDVKKSGMQSMHGSTKKKPSDWHSKLVKKADNKMRYVRVIRSSSSVPDLTKEPKKSALKGSKETSHTNLGKFDRNHTDKVLVSPLARNSDSLSVTPPTPENIAKLLFQQSSENSAFFHRTHPNLFISQPVLPSSCPEGISADELSDTSPNAPESEKNNPAFLYQIGESLVKASLPKPSEGSPLLRVSNNSAHKLFRRSPFDANYNPDETSVELHIQAPLEEVSQEIDLSPGSASNPHSENDDVQQYFVDFVGSNNSYISPSASCEDDKHEQMGDRVPHLHSLKIRRDSLGMTLNGSYCHAWNPNGADPTNKLNSGRKDDGDFEECEENVNTNDYSSEHDSDDGEVRRKISEVPIIEVLSPSLCAAGYGPTGRRLEGWLPKRKLCEQLLQFTENSGNSSEISWEKRKKLLQELAKYSCSLLNETSTQEIFLRFSKFVEVQELEPEDRMGDRPWTRLTAVEKARIRRELNDYKMAEMSVHNESRQYTRFHPP</sequence>
<feature type="non-terminal residue" evidence="2">
    <location>
        <position position="685"/>
    </location>
</feature>
<dbReference type="PANTHER" id="PTHR12751">
    <property type="entry name" value="PHOSPHATASE AND ACTIN REGULATOR PHACTR"/>
    <property type="match status" value="1"/>
</dbReference>
<feature type="region of interest" description="Disordered" evidence="1">
    <location>
        <begin position="198"/>
        <end position="219"/>
    </location>
</feature>
<dbReference type="AlphaFoldDB" id="A0A8J4SQU2"/>
<dbReference type="OrthoDB" id="5563016at2759"/>
<feature type="compositionally biased region" description="Polar residues" evidence="1">
    <location>
        <begin position="69"/>
        <end position="78"/>
    </location>
</feature>
<proteinExistence type="predicted"/>
<comment type="caution">
    <text evidence="2">The sequence shown here is derived from an EMBL/GenBank/DDBJ whole genome shotgun (WGS) entry which is preliminary data.</text>
</comment>
<dbReference type="EMBL" id="LUCH01001713">
    <property type="protein sequence ID" value="KAF5402600.1"/>
    <property type="molecule type" value="Genomic_DNA"/>
</dbReference>